<dbReference type="PANTHER" id="PTHR13847:SF213">
    <property type="entry name" value="DEPENDENT OXIDOREDUCTASE, PUTATIVE-RELATED"/>
    <property type="match status" value="1"/>
</dbReference>
<dbReference type="GO" id="GO:0005737">
    <property type="term" value="C:cytoplasm"/>
    <property type="evidence" value="ECO:0007669"/>
    <property type="project" value="TreeGrafter"/>
</dbReference>
<evidence type="ECO:0000259" key="1">
    <source>
        <dbReference type="Pfam" id="PF01266"/>
    </source>
</evidence>
<dbReference type="InParanoid" id="A0A369JTI4"/>
<evidence type="ECO:0000313" key="3">
    <source>
        <dbReference type="Proteomes" id="UP000076154"/>
    </source>
</evidence>
<feature type="domain" description="FAD dependent oxidoreductase" evidence="1">
    <location>
        <begin position="169"/>
        <end position="646"/>
    </location>
</feature>
<reference evidence="2" key="1">
    <citation type="submission" date="2018-04" db="EMBL/GenBank/DDBJ databases">
        <title>Whole genome sequencing of Hypsizygus marmoreus.</title>
        <authorList>
            <person name="Choi I.-G."/>
            <person name="Min B."/>
            <person name="Kim J.-G."/>
            <person name="Kim S."/>
            <person name="Oh Y.-L."/>
            <person name="Kong W.-S."/>
            <person name="Park H."/>
            <person name="Jeong J."/>
            <person name="Song E.-S."/>
        </authorList>
    </citation>
    <scope>NUCLEOTIDE SEQUENCE [LARGE SCALE GENOMIC DNA]</scope>
    <source>
        <strain evidence="2">51987-8</strain>
    </source>
</reference>
<evidence type="ECO:0000313" key="2">
    <source>
        <dbReference type="EMBL" id="RDB24662.1"/>
    </source>
</evidence>
<dbReference type="OrthoDB" id="429143at2759"/>
<dbReference type="Gene3D" id="3.30.9.10">
    <property type="entry name" value="D-Amino Acid Oxidase, subunit A, domain 2"/>
    <property type="match status" value="1"/>
</dbReference>
<dbReference type="EMBL" id="LUEZ02000042">
    <property type="protein sequence ID" value="RDB24662.1"/>
    <property type="molecule type" value="Genomic_DNA"/>
</dbReference>
<protein>
    <recommendedName>
        <fullName evidence="1">FAD dependent oxidoreductase domain-containing protein</fullName>
    </recommendedName>
</protein>
<dbReference type="STRING" id="39966.A0A369JTI4"/>
<proteinExistence type="predicted"/>
<dbReference type="InterPro" id="IPR036188">
    <property type="entry name" value="FAD/NAD-bd_sf"/>
</dbReference>
<organism evidence="2 3">
    <name type="scientific">Hypsizygus marmoreus</name>
    <name type="common">White beech mushroom</name>
    <name type="synonym">Agaricus marmoreus</name>
    <dbReference type="NCBI Taxonomy" id="39966"/>
    <lineage>
        <taxon>Eukaryota</taxon>
        <taxon>Fungi</taxon>
        <taxon>Dikarya</taxon>
        <taxon>Basidiomycota</taxon>
        <taxon>Agaricomycotina</taxon>
        <taxon>Agaricomycetes</taxon>
        <taxon>Agaricomycetidae</taxon>
        <taxon>Agaricales</taxon>
        <taxon>Tricholomatineae</taxon>
        <taxon>Lyophyllaceae</taxon>
        <taxon>Hypsizygus</taxon>
    </lineage>
</organism>
<dbReference type="PANTHER" id="PTHR13847">
    <property type="entry name" value="SARCOSINE DEHYDROGENASE-RELATED"/>
    <property type="match status" value="1"/>
</dbReference>
<accession>A0A369JTI4</accession>
<dbReference type="Pfam" id="PF01266">
    <property type="entry name" value="DAO"/>
    <property type="match status" value="1"/>
</dbReference>
<keyword evidence="3" id="KW-1185">Reference proteome</keyword>
<dbReference type="Proteomes" id="UP000076154">
    <property type="component" value="Unassembled WGS sequence"/>
</dbReference>
<comment type="caution">
    <text evidence="2">The sequence shown here is derived from an EMBL/GenBank/DDBJ whole genome shotgun (WGS) entry which is preliminary data.</text>
</comment>
<dbReference type="SUPFAM" id="SSF51905">
    <property type="entry name" value="FAD/NAD(P)-binding domain"/>
    <property type="match status" value="1"/>
</dbReference>
<dbReference type="Gene3D" id="3.50.50.60">
    <property type="entry name" value="FAD/NAD(P)-binding domain"/>
    <property type="match status" value="1"/>
</dbReference>
<sequence length="699" mass="76411">MLTTIFFISGNELGLTTGAGHSPRTSQGCGTIKPDLYSCLPQSRRQSPSALSISLNEASPRAAVIDSTYKKPRSLGAHMGISADPAYFFPVSMGSLLSIARHRLRNLFFRAVVRALRFISPSLDALIRRLRQSPGIPVPHPTLPYWTVPPSPISKHGSGPDAQLPSYADIVIIGSGITGTSFARTILDTAKNSDTNAEPLQVVMLEARDTCSGATGRNGGHITPILYADYTDLKEEHGVETAKKIIRFRLSHLPELLAVAEEEGLLEDSQCREVEAFDVFHDPGLYRTAKSKLATYRGDLPTESAHFRIHEGTDKFKSFQLSGRTVGCLSTRAGAVHPYRLVTGILSRLLRTYPTSFHLFAQTPCTSISAPNPQASIPLYSVTTPKGIIQTPHIIHATNAWTSHLLPGMRGKIIPARGVMTAQRPWKGLGDTPTQSTAIFIPNLEKPASWTGTRSFVFFPTAFAHTYDYLTQQLAAPNPVSEKSVAYGNYPEPESELMLGGGFARDNAFLSELGNADDSDWDPKTGKYLTRALDNYFKVEGAKDKDKDKEERVKAQWSGILGISVDQKPWVGRIPEKVTSRCAPCAFTIDDVPESLKGSVHGSGTTSRLSSKGLARLADPGEWIAAGYSGEGMVHAWMSGKALAYMVLGQDGSTAVLDMEKEETPREDLESWFPHVFRISEKRWENAGFEDLFAAFIRG</sequence>
<gene>
    <name evidence="2" type="ORF">Hypma_008209</name>
</gene>
<dbReference type="InterPro" id="IPR006076">
    <property type="entry name" value="FAD-dep_OxRdtase"/>
</dbReference>
<dbReference type="AlphaFoldDB" id="A0A369JTI4"/>
<name>A0A369JTI4_HYPMA</name>